<evidence type="ECO:0000256" key="8">
    <source>
        <dbReference type="SAM" id="SignalP"/>
    </source>
</evidence>
<dbReference type="GeneID" id="138701513"/>
<dbReference type="GO" id="GO:0031640">
    <property type="term" value="P:killing of cells of another organism"/>
    <property type="evidence" value="ECO:0007669"/>
    <property type="project" value="UniProtKB-KW"/>
</dbReference>
<dbReference type="EMBL" id="JQ754173">
    <property type="protein sequence ID" value="AFI81521.1"/>
    <property type="molecule type" value="mRNA"/>
</dbReference>
<accession>I1XB28</accession>
<dbReference type="FunFam" id="1.10.530.10:FF:000019">
    <property type="entry name" value="lysozyme"/>
    <property type="match status" value="1"/>
</dbReference>
<dbReference type="AlphaFoldDB" id="I1XB28"/>
<dbReference type="EC" id="3.2.1.17" evidence="2"/>
<dbReference type="Pfam" id="PF05497">
    <property type="entry name" value="Destabilase"/>
    <property type="match status" value="1"/>
</dbReference>
<keyword evidence="5" id="KW-0378">Hydrolase</keyword>
<dbReference type="Gene3D" id="1.10.530.10">
    <property type="match status" value="1"/>
</dbReference>
<keyword evidence="3" id="KW-0929">Antimicrobial</keyword>
<evidence type="ECO:0000256" key="3">
    <source>
        <dbReference type="ARBA" id="ARBA00022529"/>
    </source>
</evidence>
<dbReference type="PANTHER" id="PTHR11195:SF22">
    <property type="entry name" value="LYSOZYME"/>
    <property type="match status" value="1"/>
</dbReference>
<dbReference type="PANTHER" id="PTHR11195">
    <property type="entry name" value="DESTABILASE-RELATED"/>
    <property type="match status" value="1"/>
</dbReference>
<dbReference type="InterPro" id="IPR023346">
    <property type="entry name" value="Lysozyme-like_dom_sf"/>
</dbReference>
<feature type="signal peptide" evidence="8">
    <location>
        <begin position="1"/>
        <end position="27"/>
    </location>
</feature>
<keyword evidence="7" id="KW-1015">Disulfide bond</keyword>
<sequence length="164" mass="17636">MATACKSLVLVAAAAIACSLFGSFTLGQQQPKGPVSDLCLGCICEAVSNCNQTLACDNTVCGLFRITWAYWADAGKPVLIQDNKDTEGAYGRCTKDPYCAALTVQGYMAKFKQDCNNDGVVTCFDYAAIHRLGGYGCTGPLDYNYQNRFLECQRQVQQAAGVPL</sequence>
<feature type="disulfide bond" evidence="7">
    <location>
        <begin position="56"/>
        <end position="61"/>
    </location>
</feature>
<feature type="disulfide bond" evidence="7">
    <location>
        <begin position="39"/>
        <end position="123"/>
    </location>
</feature>
<name>I1XB28_PERAM</name>
<keyword evidence="4" id="KW-0081">Bacteriolytic enzyme</keyword>
<evidence type="ECO:0000256" key="6">
    <source>
        <dbReference type="ARBA" id="ARBA00023295"/>
    </source>
</evidence>
<evidence type="ECO:0000256" key="5">
    <source>
        <dbReference type="ARBA" id="ARBA00022801"/>
    </source>
</evidence>
<evidence type="ECO:0000313" key="9">
    <source>
        <dbReference type="EMBL" id="AFI81521.1"/>
    </source>
</evidence>
<dbReference type="InterPro" id="IPR008597">
    <property type="entry name" value="Invert_lysozyme"/>
</dbReference>
<feature type="chain" id="PRO_5003653705" description="lysozyme" evidence="8">
    <location>
        <begin position="28"/>
        <end position="164"/>
    </location>
</feature>
<feature type="disulfide bond" evidence="7">
    <location>
        <begin position="93"/>
        <end position="99"/>
    </location>
</feature>
<dbReference type="RefSeq" id="XP_069684582.1">
    <property type="nucleotide sequence ID" value="XM_069828481.1"/>
</dbReference>
<organism evidence="9">
    <name type="scientific">Periplaneta americana</name>
    <name type="common">American cockroach</name>
    <name type="synonym">Blatta americana</name>
    <dbReference type="NCBI Taxonomy" id="6978"/>
    <lineage>
        <taxon>Eukaryota</taxon>
        <taxon>Metazoa</taxon>
        <taxon>Ecdysozoa</taxon>
        <taxon>Arthropoda</taxon>
        <taxon>Hexapoda</taxon>
        <taxon>Insecta</taxon>
        <taxon>Pterygota</taxon>
        <taxon>Neoptera</taxon>
        <taxon>Polyneoptera</taxon>
        <taxon>Dictyoptera</taxon>
        <taxon>Blattodea</taxon>
        <taxon>Blattoidea</taxon>
        <taxon>Blattidae</taxon>
        <taxon>Blattinae</taxon>
        <taxon>Periplaneta</taxon>
    </lineage>
</organism>
<feature type="disulfide bond" evidence="7">
    <location>
        <begin position="44"/>
        <end position="50"/>
    </location>
</feature>
<dbReference type="PROSITE" id="PS51257">
    <property type="entry name" value="PROKAR_LIPOPROTEIN"/>
    <property type="match status" value="1"/>
</dbReference>
<evidence type="ECO:0000256" key="2">
    <source>
        <dbReference type="ARBA" id="ARBA00012732"/>
    </source>
</evidence>
<dbReference type="SUPFAM" id="SSF53955">
    <property type="entry name" value="Lysozyme-like"/>
    <property type="match status" value="1"/>
</dbReference>
<keyword evidence="6" id="KW-0326">Glycosidase</keyword>
<dbReference type="CDD" id="cd16890">
    <property type="entry name" value="lyz_i"/>
    <property type="match status" value="1"/>
</dbReference>
<dbReference type="GO" id="GO:0042742">
    <property type="term" value="P:defense response to bacterium"/>
    <property type="evidence" value="ECO:0007669"/>
    <property type="project" value="UniProtKB-KW"/>
</dbReference>
<protein>
    <recommendedName>
        <fullName evidence="2">lysozyme</fullName>
        <ecNumber evidence="2">3.2.1.17</ecNumber>
    </recommendedName>
</protein>
<keyword evidence="8" id="KW-0732">Signal</keyword>
<evidence type="ECO:0000256" key="7">
    <source>
        <dbReference type="PIRSR" id="PIRSR608597-3"/>
    </source>
</evidence>
<reference evidence="9" key="1">
    <citation type="submission" date="2012-03" db="EMBL/GenBank/DDBJ databases">
        <authorList>
            <person name="Wang Y."/>
            <person name="Zhang C.L."/>
        </authorList>
    </citation>
    <scope>NUCLEOTIDE SEQUENCE</scope>
</reference>
<evidence type="ECO:0000256" key="1">
    <source>
        <dbReference type="ARBA" id="ARBA00000632"/>
    </source>
</evidence>
<dbReference type="KEGG" id="pame:138701513"/>
<comment type="catalytic activity">
    <reaction evidence="1">
        <text>Hydrolysis of (1-&gt;4)-beta-linkages between N-acetylmuramic acid and N-acetyl-D-glucosamine residues in a peptidoglycan and between N-acetyl-D-glucosamine residues in chitodextrins.</text>
        <dbReference type="EC" id="3.2.1.17"/>
    </reaction>
</comment>
<evidence type="ECO:0000256" key="4">
    <source>
        <dbReference type="ARBA" id="ARBA00022638"/>
    </source>
</evidence>
<dbReference type="PROSITE" id="PS51909">
    <property type="entry name" value="LYSOZYME_I"/>
    <property type="match status" value="1"/>
</dbReference>
<dbReference type="GO" id="GO:0003796">
    <property type="term" value="F:lysozyme activity"/>
    <property type="evidence" value="ECO:0007669"/>
    <property type="project" value="UniProtKB-EC"/>
</dbReference>
<proteinExistence type="evidence at transcript level"/>